<evidence type="ECO:0000313" key="6">
    <source>
        <dbReference type="EMBL" id="MBO0931837.1"/>
    </source>
</evidence>
<sequence length="152" mass="16748">MYFYQQILSFFLRIALGITLLIPVADRLGWIGMPGEKNISWGNWAIFVLYTHKLNPSVSEEVAGVLAILATLGEASFGILLVFGLFTRWAALGAGLLTGAFALAMTIELGYKAPINYSVWVDSAAGLLLATFYAHAYSIDNLIFERRSTIFF</sequence>
<evidence type="ECO:0000256" key="3">
    <source>
        <dbReference type="ARBA" id="ARBA00022989"/>
    </source>
</evidence>
<dbReference type="AlphaFoldDB" id="A0A939JWE9"/>
<feature type="transmembrane region" description="Helical" evidence="5">
    <location>
        <begin position="117"/>
        <end position="137"/>
    </location>
</feature>
<proteinExistence type="predicted"/>
<dbReference type="EMBL" id="JAFMYU010000008">
    <property type="protein sequence ID" value="MBO0931837.1"/>
    <property type="molecule type" value="Genomic_DNA"/>
</dbReference>
<reference evidence="6 7" key="1">
    <citation type="submission" date="2021-03" db="EMBL/GenBank/DDBJ databases">
        <title>Fibrella sp. HMF5036 genome sequencing and assembly.</title>
        <authorList>
            <person name="Kang H."/>
            <person name="Kim H."/>
            <person name="Bae S."/>
            <person name="Joh K."/>
        </authorList>
    </citation>
    <scope>NUCLEOTIDE SEQUENCE [LARGE SCALE GENOMIC DNA]</scope>
    <source>
        <strain evidence="6 7">HMF5036</strain>
    </source>
</reference>
<dbReference type="RefSeq" id="WP_207335796.1">
    <property type="nucleotide sequence ID" value="NZ_JAFMYU010000008.1"/>
</dbReference>
<protein>
    <submittedName>
        <fullName evidence="6">DoxX family protein</fullName>
    </submittedName>
</protein>
<organism evidence="6 7">
    <name type="scientific">Fibrella aquatilis</name>
    <dbReference type="NCBI Taxonomy" id="2817059"/>
    <lineage>
        <taxon>Bacteria</taxon>
        <taxon>Pseudomonadati</taxon>
        <taxon>Bacteroidota</taxon>
        <taxon>Cytophagia</taxon>
        <taxon>Cytophagales</taxon>
        <taxon>Spirosomataceae</taxon>
        <taxon>Fibrella</taxon>
    </lineage>
</organism>
<keyword evidence="3 5" id="KW-1133">Transmembrane helix</keyword>
<feature type="transmembrane region" description="Helical" evidence="5">
    <location>
        <begin position="62"/>
        <end position="83"/>
    </location>
</feature>
<dbReference type="Pfam" id="PF07681">
    <property type="entry name" value="DoxX"/>
    <property type="match status" value="1"/>
</dbReference>
<feature type="transmembrane region" description="Helical" evidence="5">
    <location>
        <begin position="7"/>
        <end position="25"/>
    </location>
</feature>
<evidence type="ECO:0000256" key="1">
    <source>
        <dbReference type="ARBA" id="ARBA00004141"/>
    </source>
</evidence>
<accession>A0A939JWE9</accession>
<evidence type="ECO:0000256" key="5">
    <source>
        <dbReference type="SAM" id="Phobius"/>
    </source>
</evidence>
<evidence type="ECO:0000313" key="7">
    <source>
        <dbReference type="Proteomes" id="UP000664795"/>
    </source>
</evidence>
<dbReference type="GO" id="GO:0016020">
    <property type="term" value="C:membrane"/>
    <property type="evidence" value="ECO:0007669"/>
    <property type="project" value="UniProtKB-SubCell"/>
</dbReference>
<keyword evidence="2 5" id="KW-0812">Transmembrane</keyword>
<dbReference type="Proteomes" id="UP000664795">
    <property type="component" value="Unassembled WGS sequence"/>
</dbReference>
<name>A0A939JWE9_9BACT</name>
<evidence type="ECO:0000256" key="4">
    <source>
        <dbReference type="ARBA" id="ARBA00023136"/>
    </source>
</evidence>
<feature type="transmembrane region" description="Helical" evidence="5">
    <location>
        <begin position="90"/>
        <end position="111"/>
    </location>
</feature>
<keyword evidence="7" id="KW-1185">Reference proteome</keyword>
<evidence type="ECO:0000256" key="2">
    <source>
        <dbReference type="ARBA" id="ARBA00022692"/>
    </source>
</evidence>
<dbReference type="InterPro" id="IPR032808">
    <property type="entry name" value="DoxX"/>
</dbReference>
<keyword evidence="4 5" id="KW-0472">Membrane</keyword>
<comment type="subcellular location">
    <subcellularLocation>
        <location evidence="1">Membrane</location>
        <topology evidence="1">Multi-pass membrane protein</topology>
    </subcellularLocation>
</comment>
<gene>
    <name evidence="6" type="ORF">J2I48_12580</name>
</gene>
<comment type="caution">
    <text evidence="6">The sequence shown here is derived from an EMBL/GenBank/DDBJ whole genome shotgun (WGS) entry which is preliminary data.</text>
</comment>